<dbReference type="GO" id="GO:0003676">
    <property type="term" value="F:nucleic acid binding"/>
    <property type="evidence" value="ECO:0007669"/>
    <property type="project" value="InterPro"/>
</dbReference>
<dbReference type="GO" id="GO:0042273">
    <property type="term" value="P:ribosomal large subunit biogenesis"/>
    <property type="evidence" value="ECO:0007669"/>
    <property type="project" value="TreeGrafter"/>
</dbReference>
<feature type="domain" description="C2H2-type" evidence="10">
    <location>
        <begin position="88"/>
        <end position="110"/>
    </location>
</feature>
<dbReference type="PROSITE" id="PS00028">
    <property type="entry name" value="ZINC_FINGER_C2H2_1"/>
    <property type="match status" value="1"/>
</dbReference>
<dbReference type="GO" id="GO:0008270">
    <property type="term" value="F:zinc ion binding"/>
    <property type="evidence" value="ECO:0007669"/>
    <property type="project" value="UniProtKB-KW"/>
</dbReference>
<keyword evidence="6" id="KW-0863">Zinc-finger</keyword>
<keyword evidence="3" id="KW-0690">Ribosome biogenesis</keyword>
<gene>
    <name evidence="11" type="ORF">M378DRAFT_8376</name>
</gene>
<feature type="region of interest" description="Disordered" evidence="9">
    <location>
        <begin position="105"/>
        <end position="127"/>
    </location>
</feature>
<evidence type="ECO:0000256" key="1">
    <source>
        <dbReference type="ARBA" id="ARBA00004496"/>
    </source>
</evidence>
<evidence type="ECO:0000256" key="5">
    <source>
        <dbReference type="ARBA" id="ARBA00022737"/>
    </source>
</evidence>
<dbReference type="InterPro" id="IPR036236">
    <property type="entry name" value="Znf_C2H2_sf"/>
</dbReference>
<evidence type="ECO:0000256" key="9">
    <source>
        <dbReference type="SAM" id="MobiDB-lite"/>
    </source>
</evidence>
<keyword evidence="7" id="KW-0862">Zinc</keyword>
<evidence type="ECO:0000256" key="4">
    <source>
        <dbReference type="ARBA" id="ARBA00022723"/>
    </source>
</evidence>
<dbReference type="GO" id="GO:0005737">
    <property type="term" value="C:cytoplasm"/>
    <property type="evidence" value="ECO:0007669"/>
    <property type="project" value="UniProtKB-SubCell"/>
</dbReference>
<feature type="compositionally biased region" description="Basic residues" evidence="9">
    <location>
        <begin position="423"/>
        <end position="432"/>
    </location>
</feature>
<dbReference type="InParanoid" id="A0A0C2X422"/>
<dbReference type="OrthoDB" id="19329at2759"/>
<feature type="region of interest" description="Disordered" evidence="9">
    <location>
        <begin position="398"/>
        <end position="439"/>
    </location>
</feature>
<accession>A0A0C2X422</accession>
<dbReference type="InterPro" id="IPR013087">
    <property type="entry name" value="Znf_C2H2_type"/>
</dbReference>
<evidence type="ECO:0000313" key="11">
    <source>
        <dbReference type="EMBL" id="KIL68957.1"/>
    </source>
</evidence>
<reference evidence="11 12" key="1">
    <citation type="submission" date="2014-04" db="EMBL/GenBank/DDBJ databases">
        <title>Evolutionary Origins and Diversification of the Mycorrhizal Mutualists.</title>
        <authorList>
            <consortium name="DOE Joint Genome Institute"/>
            <consortium name="Mycorrhizal Genomics Consortium"/>
            <person name="Kohler A."/>
            <person name="Kuo A."/>
            <person name="Nagy L.G."/>
            <person name="Floudas D."/>
            <person name="Copeland A."/>
            <person name="Barry K.W."/>
            <person name="Cichocki N."/>
            <person name="Veneault-Fourrey C."/>
            <person name="LaButti K."/>
            <person name="Lindquist E.A."/>
            <person name="Lipzen A."/>
            <person name="Lundell T."/>
            <person name="Morin E."/>
            <person name="Murat C."/>
            <person name="Riley R."/>
            <person name="Ohm R."/>
            <person name="Sun H."/>
            <person name="Tunlid A."/>
            <person name="Henrissat B."/>
            <person name="Grigoriev I.V."/>
            <person name="Hibbett D.S."/>
            <person name="Martin F."/>
        </authorList>
    </citation>
    <scope>NUCLEOTIDE SEQUENCE [LARGE SCALE GENOMIC DNA]</scope>
    <source>
        <strain evidence="11 12">Koide BX008</strain>
    </source>
</reference>
<feature type="compositionally biased region" description="Basic and acidic residues" evidence="9">
    <location>
        <begin position="409"/>
        <end position="421"/>
    </location>
</feature>
<evidence type="ECO:0000256" key="7">
    <source>
        <dbReference type="ARBA" id="ARBA00022833"/>
    </source>
</evidence>
<dbReference type="InterPro" id="IPR041661">
    <property type="entry name" value="ZN622/Rei1/Reh1_Znf-C2H2"/>
</dbReference>
<dbReference type="SMART" id="SM00355">
    <property type="entry name" value="ZnF_C2H2"/>
    <property type="match status" value="3"/>
</dbReference>
<dbReference type="GO" id="GO:0030687">
    <property type="term" value="C:preribosome, large subunit precursor"/>
    <property type="evidence" value="ECO:0007669"/>
    <property type="project" value="TreeGrafter"/>
</dbReference>
<dbReference type="FunCoup" id="A0A0C2X422">
    <property type="interactions" value="301"/>
</dbReference>
<evidence type="ECO:0000256" key="3">
    <source>
        <dbReference type="ARBA" id="ARBA00022517"/>
    </source>
</evidence>
<proteinExistence type="inferred from homology"/>
<dbReference type="InterPro" id="IPR040025">
    <property type="entry name" value="Znf622/Rei1/Reh1"/>
</dbReference>
<name>A0A0C2X422_AMAMK</name>
<evidence type="ECO:0000313" key="12">
    <source>
        <dbReference type="Proteomes" id="UP000054549"/>
    </source>
</evidence>
<dbReference type="InterPro" id="IPR003604">
    <property type="entry name" value="Matrin/U1-like-C_Znf_C2H2"/>
</dbReference>
<dbReference type="PANTHER" id="PTHR13182:SF8">
    <property type="entry name" value="CYTOPLASMIC 60S SUBUNIT BIOGENESIS FACTOR ZNF622"/>
    <property type="match status" value="1"/>
</dbReference>
<comment type="subcellular location">
    <subcellularLocation>
        <location evidence="1">Cytoplasm</location>
    </subcellularLocation>
</comment>
<dbReference type="AlphaFoldDB" id="A0A0C2X422"/>
<dbReference type="SMART" id="SM00451">
    <property type="entry name" value="ZnF_U1"/>
    <property type="match status" value="1"/>
</dbReference>
<keyword evidence="5" id="KW-0677">Repeat</keyword>
<keyword evidence="12" id="KW-1185">Reference proteome</keyword>
<organism evidence="11 12">
    <name type="scientific">Amanita muscaria (strain Koide BX008)</name>
    <dbReference type="NCBI Taxonomy" id="946122"/>
    <lineage>
        <taxon>Eukaryota</taxon>
        <taxon>Fungi</taxon>
        <taxon>Dikarya</taxon>
        <taxon>Basidiomycota</taxon>
        <taxon>Agaricomycotina</taxon>
        <taxon>Agaricomycetes</taxon>
        <taxon>Agaricomycetidae</taxon>
        <taxon>Agaricales</taxon>
        <taxon>Pluteineae</taxon>
        <taxon>Amanitaceae</taxon>
        <taxon>Amanita</taxon>
    </lineage>
</organism>
<evidence type="ECO:0000259" key="10">
    <source>
        <dbReference type="PROSITE" id="PS00028"/>
    </source>
</evidence>
<dbReference type="SUPFAM" id="SSF57667">
    <property type="entry name" value="beta-beta-alpha zinc fingers"/>
    <property type="match status" value="2"/>
</dbReference>
<dbReference type="STRING" id="946122.A0A0C2X422"/>
<dbReference type="PANTHER" id="PTHR13182">
    <property type="entry name" value="ZINC FINGER PROTEIN 622"/>
    <property type="match status" value="1"/>
</dbReference>
<dbReference type="Proteomes" id="UP000054549">
    <property type="component" value="Unassembled WGS sequence"/>
</dbReference>
<protein>
    <recommendedName>
        <fullName evidence="10">C2H2-type domain-containing protein</fullName>
    </recommendedName>
</protein>
<dbReference type="InterPro" id="IPR022755">
    <property type="entry name" value="Znf_C2H2_jaz"/>
</dbReference>
<keyword evidence="4" id="KW-0479">Metal-binding</keyword>
<comment type="similarity">
    <text evidence="8">Belongs to the REI1 family.</text>
</comment>
<evidence type="ECO:0000256" key="6">
    <source>
        <dbReference type="ARBA" id="ARBA00022771"/>
    </source>
</evidence>
<dbReference type="EMBL" id="KN818227">
    <property type="protein sequence ID" value="KIL68957.1"/>
    <property type="molecule type" value="Genomic_DNA"/>
</dbReference>
<evidence type="ECO:0000256" key="8">
    <source>
        <dbReference type="ARBA" id="ARBA00034126"/>
    </source>
</evidence>
<dbReference type="HOGENOM" id="CLU_018787_1_0_1"/>
<keyword evidence="2" id="KW-0963">Cytoplasm</keyword>
<sequence>MADQPLFTCLSCNMAFLSADEQSMFFSSSLLFSIEDAQGLHYRSDHHRYNMKRRVAGLPPVSASVFNDKVLERRQESAVQLAPRDFACTDCNKVYTTENAYKSHLSSKKHKENALNPRSSDPPLKRPAAETTLADVAQRLADTTLSEDGPADEVDEKIAAARARLSLSDCLFCSTTSASLDENLSHMSLSHSFFIPDAEYIVDLPGLVVYLGEKAAVGNVCMYCNAKSRDFRTLEAVRKHMIDKGHCKIAYDTEDDRLEISDFYDFTNSYPTNEKRKQSNDDESAEEWEDIQGDDALDADEVVELEESSDDGIPENSITYGDTEYELVLPSGTRVGHRSLKRYYAQSFRFSIKDRAQDPRAAMLRQLIGDKNAALVPRKGGYGAFGSGMDVVKARNPGEARHAGRHVREHRDQKRREEFKTKVGFKHNHQKHYRDPLLQ</sequence>
<dbReference type="Gene3D" id="3.30.160.60">
    <property type="entry name" value="Classic Zinc Finger"/>
    <property type="match status" value="1"/>
</dbReference>
<dbReference type="Pfam" id="PF12171">
    <property type="entry name" value="zf-C2H2_jaz"/>
    <property type="match status" value="1"/>
</dbReference>
<evidence type="ECO:0000256" key="2">
    <source>
        <dbReference type="ARBA" id="ARBA00022490"/>
    </source>
</evidence>
<dbReference type="Pfam" id="PF12756">
    <property type="entry name" value="zf-C2H2_2"/>
    <property type="match status" value="1"/>
</dbReference>